<feature type="domain" description="Response regulatory" evidence="2">
    <location>
        <begin position="3"/>
        <end position="123"/>
    </location>
</feature>
<sequence>MKNLLYVEDEKELQSFLVESLDSLPINIHLAHDAESAIELISKVSFDIIVLDLYYTEQGTVEDIFFNIVESKGNLCTEIFLISGFLYEKKQMLDDFFYLLNPKNIFQKPQGFKDLLTILHSRIEENKVSVNLTWY</sequence>
<evidence type="ECO:0000259" key="2">
    <source>
        <dbReference type="PROSITE" id="PS50110"/>
    </source>
</evidence>
<organism evidence="3 4">
    <name type="scientific">Halobacteriovorax marinus</name>
    <dbReference type="NCBI Taxonomy" id="97084"/>
    <lineage>
        <taxon>Bacteria</taxon>
        <taxon>Pseudomonadati</taxon>
        <taxon>Bdellovibrionota</taxon>
        <taxon>Bacteriovoracia</taxon>
        <taxon>Bacteriovoracales</taxon>
        <taxon>Halobacteriovoraceae</taxon>
        <taxon>Halobacteriovorax</taxon>
    </lineage>
</organism>
<evidence type="ECO:0000313" key="4">
    <source>
        <dbReference type="Proteomes" id="UP000196531"/>
    </source>
</evidence>
<accession>A0A1Y5F8X0</accession>
<proteinExistence type="predicted"/>
<protein>
    <recommendedName>
        <fullName evidence="2">Response regulatory domain-containing protein</fullName>
    </recommendedName>
</protein>
<evidence type="ECO:0000256" key="1">
    <source>
        <dbReference type="PROSITE-ProRule" id="PRU00169"/>
    </source>
</evidence>
<gene>
    <name evidence="3" type="ORF">A9Q84_17460</name>
</gene>
<dbReference type="AlphaFoldDB" id="A0A1Y5F8X0"/>
<reference evidence="4" key="1">
    <citation type="journal article" date="2017" name="Proc. Natl. Acad. Sci. U.S.A.">
        <title>Simulation of Deepwater Horizon oil plume reveals substrate specialization within a complex community of hydrocarbon-degraders.</title>
        <authorList>
            <person name="Hu P."/>
            <person name="Dubinsky E.A."/>
            <person name="Probst A.J."/>
            <person name="Wang J."/>
            <person name="Sieber C.M.K."/>
            <person name="Tom L.M."/>
            <person name="Gardinali P."/>
            <person name="Banfield J.F."/>
            <person name="Atlas R.M."/>
            <person name="Andersen G.L."/>
        </authorList>
    </citation>
    <scope>NUCLEOTIDE SEQUENCE [LARGE SCALE GENOMIC DNA]</scope>
</reference>
<comment type="caution">
    <text evidence="3">The sequence shown here is derived from an EMBL/GenBank/DDBJ whole genome shotgun (WGS) entry which is preliminary data.</text>
</comment>
<dbReference type="PROSITE" id="PS50110">
    <property type="entry name" value="RESPONSE_REGULATORY"/>
    <property type="match status" value="1"/>
</dbReference>
<feature type="modified residue" description="4-aspartylphosphate" evidence="1">
    <location>
        <position position="52"/>
    </location>
</feature>
<evidence type="ECO:0000313" key="3">
    <source>
        <dbReference type="EMBL" id="OUR94098.1"/>
    </source>
</evidence>
<name>A0A1Y5F8X0_9BACT</name>
<dbReference type="Proteomes" id="UP000196531">
    <property type="component" value="Unassembled WGS sequence"/>
</dbReference>
<dbReference type="Gene3D" id="3.40.50.2300">
    <property type="match status" value="1"/>
</dbReference>
<dbReference type="SUPFAM" id="SSF52172">
    <property type="entry name" value="CheY-like"/>
    <property type="match status" value="1"/>
</dbReference>
<dbReference type="InterPro" id="IPR011006">
    <property type="entry name" value="CheY-like_superfamily"/>
</dbReference>
<keyword evidence="1" id="KW-0597">Phosphoprotein</keyword>
<dbReference type="InterPro" id="IPR001789">
    <property type="entry name" value="Sig_transdc_resp-reg_receiver"/>
</dbReference>
<dbReference type="GO" id="GO:0000160">
    <property type="term" value="P:phosphorelay signal transduction system"/>
    <property type="evidence" value="ECO:0007669"/>
    <property type="project" value="InterPro"/>
</dbReference>
<dbReference type="EMBL" id="MAAO01000011">
    <property type="protein sequence ID" value="OUR94098.1"/>
    <property type="molecule type" value="Genomic_DNA"/>
</dbReference>